<feature type="region of interest" description="Disordered" evidence="1">
    <location>
        <begin position="1"/>
        <end position="54"/>
    </location>
</feature>
<feature type="region of interest" description="Disordered" evidence="1">
    <location>
        <begin position="2456"/>
        <end position="2478"/>
    </location>
</feature>
<feature type="compositionally biased region" description="Acidic residues" evidence="1">
    <location>
        <begin position="299"/>
        <end position="312"/>
    </location>
</feature>
<proteinExistence type="predicted"/>
<gene>
    <name evidence="2" type="ORF">AK812_SmicGene32478</name>
</gene>
<name>A0A1Q9CTZ3_SYMMI</name>
<feature type="compositionally biased region" description="Acidic residues" evidence="1">
    <location>
        <begin position="2131"/>
        <end position="2149"/>
    </location>
</feature>
<reference evidence="2 3" key="1">
    <citation type="submission" date="2016-02" db="EMBL/GenBank/DDBJ databases">
        <title>Genome analysis of coral dinoflagellate symbionts highlights evolutionary adaptations to a symbiotic lifestyle.</title>
        <authorList>
            <person name="Aranda M."/>
            <person name="Li Y."/>
            <person name="Liew Y.J."/>
            <person name="Baumgarten S."/>
            <person name="Simakov O."/>
            <person name="Wilson M."/>
            <person name="Piel J."/>
            <person name="Ashoor H."/>
            <person name="Bougouffa S."/>
            <person name="Bajic V.B."/>
            <person name="Ryu T."/>
            <person name="Ravasi T."/>
            <person name="Bayer T."/>
            <person name="Micklem G."/>
            <person name="Kim H."/>
            <person name="Bhak J."/>
            <person name="Lajeunesse T.C."/>
            <person name="Voolstra C.R."/>
        </authorList>
    </citation>
    <scope>NUCLEOTIDE SEQUENCE [LARGE SCALE GENOMIC DNA]</scope>
    <source>
        <strain evidence="2 3">CCMP2467</strain>
    </source>
</reference>
<feature type="compositionally biased region" description="Polar residues" evidence="1">
    <location>
        <begin position="263"/>
        <end position="275"/>
    </location>
</feature>
<feature type="region of interest" description="Disordered" evidence="1">
    <location>
        <begin position="1676"/>
        <end position="1723"/>
    </location>
</feature>
<sequence>MGRSKKGKEEAPAAPAGSALAIPAAPSQSTASQKKDTVAVAAKSETSASKTKRRRLAANQLPALVCPMCGRSSEDISWATKPDGTRMEGCLLDVSLAVKLYPNLEFQEVAVLYGSQSEAGDVFRKKYDQAKAVYLKKKECRGDEIMIENSCDVRRTTTYGTELYYEVGVVTETEFLRLVGAAPKQLKRKGIRMVSSEEGESFTGFMLSLRGLPVDEIFAMRKLRMSHEVRVHLDKLLLLHTDQVAEDQGDEWFNFATGQLNEQRPTGTRLSQRQKLPTVAQLQKEAADLEEERRRQWPEDESDEDMEDEEHDGEAALEDLMEEGLSSAPSAPKATLEVAPTAMAALMGPKELAQKAARKKKSEKQLDEEDLLTAAVPVPENDDEVDEEMEQVATKHQEITKAKNPAAFFQHLRVKFALSGSFDGQARELAASYQLASSSELADKVLVTLTKPRRYKEADILEERKSKCEAGSLLADRKKLALLEKSKFKQYLLALKDERKLFPPTLQIQCTQRMMGDLFSEVCSMEDVAQAVVEMELWTQLLFPWTIPSVGAVELLDPRKPSFTPILQSMLREDSRSDDDENGEGEGNLEALMREQEGSGDQCATREPTEKEMLQQEQFEAFCGAYMMLLEDDKFLEFVRTLQSPRSQQLASTFARAFLRCYESSEGMCHMPLPMKEHRFLKNFNDTLRNAADLSRMILCLLEPADYGMHGDIVLKALEYRGRRVFDKALKNILTKEPLQNASTEQKDQSKFLLAIVKDIQRTAASLPTANPVFQRLRSIVNDRNPAPEDLKWAVGQQKYLLENLRKGQMHDSRVELAKHIVAAARNLYMGDNIEDLDASWVSWLQETLKSGSFQKLNSSCAETESKLTSWATKHNAQICKANVCRILRKFVDSAESNANRIAGEPFPVEDFKAAAAKCKASMFDSDTELIQRAVAYMLKDAFAKATDFYNPHIMQQAEPLGKVVVALQMLGKHPREDVLQQMLEMFRSGLEYHQALSQYESLGPDAAHRIRADAQQALLKRVVRSKFALLAGAKTVRAYIEKTVPAEGLADDIKDELPVNMLLHLRGAATMATAMSQWQVESETVVDAVQLVCAQHQERLNSSIQILRKVSGNLSDPTTSWHMKIREEATQEEVLDTGADTVGKLHSGNLKKELDLVDKDKADMMLFVQEFEGPAAKASEDIIPNAVMELNAELDRFSKDVIPFHIMFVETILVFALSAMRKADSDARLKTRNAKLIEAQLLRVRQSKHSMDREMIPKQLWDMATQVRFRVRLNLADLPGEKKEVIFCRAQTSFWNDRAFPSQCIGCAYKQARNTTYCKVQNYAELRDQERYALACAYYLYTNDLIDIQPVDDLMEYVRRCCPIAYTQVGKVVSSYGGIRYPPGLALSFPIWNKAKQLTWDRAYDEEGNLCFIAYYDAGNAAYAGFLKTLLTPQERVELFRGSENPLEELLGDVFEIILGMLTFALRFPELFTRWGGPDTINACINGLESCYSRYAAKDSLMLLISGYPRKRKPAKADPDIEQQVQEILHALPESHITAVPTSAELQPPSGVTNAEERTSDDNLFDTTQGVEVPRLIPDEVMEPSGQPDEEDQIHEPRSSKDVANIVKAKAWDSLGLLFNGEIWVDENTVGKICILCGSPHHVFAACKVVNPLRQQITDVFEHVREAITVHPDTIVFQPGTAPAPQPPSGERASGSNDPMEVESVASSGRRPKPKARPKQNVHRQAGDVFIVSYGHAKDLSKEVRRRRGDYNNVCGEDISEIGPASHNELLKCIQRSTCPRDHKFPQRGDRPLYQYNDSGVFENPAYVNIAEGVYGGILEKLPPEGVQFCHPAWDNVLRARHPREYEAKAQDDAKKALRCLQKDLRHHIGRKDKSISLDKWGQDPITTIKCDEGGWVSIEWLLSFDLLWCHHNRHLAYSLPNDYRNNYRNREAEMQRRLQLLIDGNYFNLCGGDGKLRLQFLGVRFHTPETLPPDFNAMAPVFSNSLVHVETMREEIRRDQWTKHLRDEHLEQTDFWIRPWAVRATAGHSVSASTVMSLDPAKFALSASRSLLDQIGGAYHATEIYNLNAIVTDGLKTGSDLIELGSSRAAATDAILIEDDEMEEEPQAELDADNDVNMDGDDRHTVAEPEGELDLDIDFEEGGGEGADESHMHEVQSRTPVLLFDTQFHTDPEQAHYRQGLMVNVFPNAEPASMTDPHTDYAKHMAYIIVVLIYKNWLTYAKWLDLPVKVAEEAFLRGQRHDSLGQWTGYNEIDPRTGLPRELTDEEVLQCGVERQDNEDPDGSHALGRCRTNQILSTMVRGAIQLGYRRRHFLVNTHIREGTQVDTSMVHSSCAVLLSTIVGKVMGYQQFSTLTPRSRHAPRYILNIDPFGICQLFGTRDCTLQLIAMMVDLCVPMQQKYTTRLIKARAEGIVNIYQGNALQHLPGGSMLPPGQVSILDTPLTEAERAQIALKAKPKPASRAHDHQDRNRRNQQRYTESWNDWRWDHDRRKW</sequence>
<dbReference type="Proteomes" id="UP000186817">
    <property type="component" value="Unassembled WGS sequence"/>
</dbReference>
<feature type="region of interest" description="Disordered" evidence="1">
    <location>
        <begin position="263"/>
        <end position="312"/>
    </location>
</feature>
<evidence type="ECO:0000313" key="2">
    <source>
        <dbReference type="EMBL" id="OLP86381.1"/>
    </source>
</evidence>
<feature type="compositionally biased region" description="Low complexity" evidence="1">
    <location>
        <begin position="12"/>
        <end position="26"/>
    </location>
</feature>
<dbReference type="OrthoDB" id="423851at2759"/>
<feature type="region of interest" description="Disordered" evidence="1">
    <location>
        <begin position="1542"/>
        <end position="1563"/>
    </location>
</feature>
<comment type="caution">
    <text evidence="2">The sequence shown here is derived from an EMBL/GenBank/DDBJ whole genome shotgun (WGS) entry which is preliminary data.</text>
</comment>
<feature type="compositionally biased region" description="Basic and acidic residues" evidence="1">
    <location>
        <begin position="2464"/>
        <end position="2473"/>
    </location>
</feature>
<feature type="compositionally biased region" description="Polar residues" evidence="1">
    <location>
        <begin position="1542"/>
        <end position="1554"/>
    </location>
</feature>
<evidence type="ECO:0000256" key="1">
    <source>
        <dbReference type="SAM" id="MobiDB-lite"/>
    </source>
</evidence>
<organism evidence="2 3">
    <name type="scientific">Symbiodinium microadriaticum</name>
    <name type="common">Dinoflagellate</name>
    <name type="synonym">Zooxanthella microadriatica</name>
    <dbReference type="NCBI Taxonomy" id="2951"/>
    <lineage>
        <taxon>Eukaryota</taxon>
        <taxon>Sar</taxon>
        <taxon>Alveolata</taxon>
        <taxon>Dinophyceae</taxon>
        <taxon>Suessiales</taxon>
        <taxon>Symbiodiniaceae</taxon>
        <taxon>Symbiodinium</taxon>
    </lineage>
</organism>
<feature type="region of interest" description="Disordered" evidence="1">
    <location>
        <begin position="2104"/>
        <end position="2153"/>
    </location>
</feature>
<feature type="compositionally biased region" description="Basic residues" evidence="1">
    <location>
        <begin position="1711"/>
        <end position="1723"/>
    </location>
</feature>
<feature type="compositionally biased region" description="Basic and acidic residues" evidence="1">
    <location>
        <begin position="285"/>
        <end position="298"/>
    </location>
</feature>
<feature type="compositionally biased region" description="Acidic residues" evidence="1">
    <location>
        <begin position="2104"/>
        <end position="2121"/>
    </location>
</feature>
<protein>
    <submittedName>
        <fullName evidence="2">Uncharacterized protein</fullName>
    </submittedName>
</protein>
<feature type="region of interest" description="Disordered" evidence="1">
    <location>
        <begin position="1583"/>
        <end position="1602"/>
    </location>
</feature>
<dbReference type="EMBL" id="LSRX01000918">
    <property type="protein sequence ID" value="OLP86381.1"/>
    <property type="molecule type" value="Genomic_DNA"/>
</dbReference>
<keyword evidence="3" id="KW-1185">Reference proteome</keyword>
<accession>A0A1Q9CTZ3</accession>
<evidence type="ECO:0000313" key="3">
    <source>
        <dbReference type="Proteomes" id="UP000186817"/>
    </source>
</evidence>